<proteinExistence type="inferred from homology"/>
<dbReference type="InterPro" id="IPR001568">
    <property type="entry name" value="RNase_T2-like"/>
</dbReference>
<dbReference type="STRING" id="1855383.SAMN05216548_101529"/>
<dbReference type="Gene3D" id="3.90.730.10">
    <property type="entry name" value="Ribonuclease T2-like"/>
    <property type="match status" value="1"/>
</dbReference>
<keyword evidence="5" id="KW-1185">Reference proteome</keyword>
<dbReference type="InterPro" id="IPR039378">
    <property type="entry name" value="RNase_T2_prok"/>
</dbReference>
<feature type="chain" id="PRO_5011663361" evidence="3">
    <location>
        <begin position="34"/>
        <end position="227"/>
    </location>
</feature>
<evidence type="ECO:0000256" key="2">
    <source>
        <dbReference type="RuleBase" id="RU004328"/>
    </source>
</evidence>
<dbReference type="InterPro" id="IPR018188">
    <property type="entry name" value="RNase_T2_His_AS_1"/>
</dbReference>
<dbReference type="GO" id="GO:0006401">
    <property type="term" value="P:RNA catabolic process"/>
    <property type="evidence" value="ECO:0007669"/>
    <property type="project" value="TreeGrafter"/>
</dbReference>
<dbReference type="PANTHER" id="PTHR11240:SF22">
    <property type="entry name" value="RIBONUCLEASE T2"/>
    <property type="match status" value="1"/>
</dbReference>
<dbReference type="GO" id="GO:0033897">
    <property type="term" value="F:ribonuclease T2 activity"/>
    <property type="evidence" value="ECO:0007669"/>
    <property type="project" value="InterPro"/>
</dbReference>
<dbReference type="InterPro" id="IPR036430">
    <property type="entry name" value="RNase_T2-like_sf"/>
</dbReference>
<comment type="similarity">
    <text evidence="1 2">Belongs to the RNase T2 family.</text>
</comment>
<dbReference type="GO" id="GO:0003723">
    <property type="term" value="F:RNA binding"/>
    <property type="evidence" value="ECO:0007669"/>
    <property type="project" value="InterPro"/>
</dbReference>
<dbReference type="SUPFAM" id="SSF55895">
    <property type="entry name" value="Ribonuclease Rh-like"/>
    <property type="match status" value="1"/>
</dbReference>
<dbReference type="CDD" id="cd01062">
    <property type="entry name" value="RNase_T2_prok"/>
    <property type="match status" value="1"/>
</dbReference>
<reference evidence="4 5" key="1">
    <citation type="submission" date="2016-10" db="EMBL/GenBank/DDBJ databases">
        <authorList>
            <person name="de Groot N.N."/>
        </authorList>
    </citation>
    <scope>NUCLEOTIDE SEQUENCE [LARGE SCALE GENOMIC DNA]</scope>
    <source>
        <strain evidence="4 5">A52C2</strain>
    </source>
</reference>
<evidence type="ECO:0000313" key="5">
    <source>
        <dbReference type="Proteomes" id="UP000199647"/>
    </source>
</evidence>
<dbReference type="PROSITE" id="PS00531">
    <property type="entry name" value="RNASE_T2_2"/>
    <property type="match status" value="1"/>
</dbReference>
<dbReference type="Proteomes" id="UP000199647">
    <property type="component" value="Unassembled WGS sequence"/>
</dbReference>
<feature type="signal peptide" evidence="3">
    <location>
        <begin position="1"/>
        <end position="33"/>
    </location>
</feature>
<name>A0A1H9AUX9_9HYPH</name>
<dbReference type="AlphaFoldDB" id="A0A1H9AUX9"/>
<sequence length="227" mass="25217">MIADVAISRARGAFCRLALSILLLCGSLLPAFAQERSPDRTGDFDFYVLALSWAPTHCRIDAPDRPCLESGRAFTLHGLWPQYEHGFPDSCRTDEPYNIPRSLASAATDLFPDRSLLQHEWRKHGTCMGLDQKAYLDKLREAVSRVRIPPLLRSADAPQYSSAREVENAFVVANPGLSPAGIALACKGQAVQEVRICMTRNLDFRRCAEVDRAGCQRNRVVFPAASR</sequence>
<gene>
    <name evidence="4" type="ORF">SAMN05216548_101529</name>
</gene>
<organism evidence="4 5">
    <name type="scientific">Faunimonas pinastri</name>
    <dbReference type="NCBI Taxonomy" id="1855383"/>
    <lineage>
        <taxon>Bacteria</taxon>
        <taxon>Pseudomonadati</taxon>
        <taxon>Pseudomonadota</taxon>
        <taxon>Alphaproteobacteria</taxon>
        <taxon>Hyphomicrobiales</taxon>
        <taxon>Afifellaceae</taxon>
        <taxon>Faunimonas</taxon>
    </lineage>
</organism>
<dbReference type="Pfam" id="PF00445">
    <property type="entry name" value="Ribonuclease_T2"/>
    <property type="match status" value="1"/>
</dbReference>
<accession>A0A1H9AUX9</accession>
<evidence type="ECO:0000313" key="4">
    <source>
        <dbReference type="EMBL" id="SEP80301.1"/>
    </source>
</evidence>
<dbReference type="PANTHER" id="PTHR11240">
    <property type="entry name" value="RIBONUCLEASE T2"/>
    <property type="match status" value="1"/>
</dbReference>
<evidence type="ECO:0000256" key="1">
    <source>
        <dbReference type="ARBA" id="ARBA00007469"/>
    </source>
</evidence>
<dbReference type="InterPro" id="IPR033130">
    <property type="entry name" value="RNase_T2_His_AS_2"/>
</dbReference>
<dbReference type="PROSITE" id="PS00530">
    <property type="entry name" value="RNASE_T2_1"/>
    <property type="match status" value="1"/>
</dbReference>
<protein>
    <submittedName>
        <fullName evidence="4">Ribonuclease T2</fullName>
    </submittedName>
</protein>
<keyword evidence="3" id="KW-0732">Signal</keyword>
<dbReference type="EMBL" id="FOFG01000001">
    <property type="protein sequence ID" value="SEP80301.1"/>
    <property type="molecule type" value="Genomic_DNA"/>
</dbReference>
<dbReference type="RefSeq" id="WP_177176664.1">
    <property type="nucleotide sequence ID" value="NZ_FOFG01000001.1"/>
</dbReference>
<evidence type="ECO:0000256" key="3">
    <source>
        <dbReference type="SAM" id="SignalP"/>
    </source>
</evidence>